<keyword evidence="2" id="KW-1185">Reference proteome</keyword>
<reference evidence="2" key="1">
    <citation type="journal article" date="2016" name="Genome Announc.">
        <title>Revised genome sequence of the purple photosynthetic bacterium Blastochloris viridis.</title>
        <authorList>
            <person name="Liu L.N."/>
            <person name="Faulkner M."/>
            <person name="Liu X."/>
            <person name="Huang F."/>
            <person name="Darby A.C."/>
            <person name="Hall N."/>
        </authorList>
    </citation>
    <scope>NUCLEOTIDE SEQUENCE [LARGE SCALE GENOMIC DNA]</scope>
    <source>
        <strain evidence="2">ATCC 19567 / DSM 133 / F</strain>
    </source>
</reference>
<dbReference type="Proteomes" id="UP000065734">
    <property type="component" value="Chromosome I"/>
</dbReference>
<protein>
    <submittedName>
        <fullName evidence="1">Uncharacterized protein</fullName>
    </submittedName>
</protein>
<accession>A0A0S4PY72</accession>
<name>A0A0S4PY72_BLAVI</name>
<dbReference type="EMBL" id="LN907867">
    <property type="protein sequence ID" value="CUU41192.1"/>
    <property type="molecule type" value="Genomic_DNA"/>
</dbReference>
<evidence type="ECO:0000313" key="1">
    <source>
        <dbReference type="EMBL" id="CUU41192.1"/>
    </source>
</evidence>
<gene>
    <name evidence="1" type="ORF">BVIRIDIS_01800</name>
</gene>
<dbReference type="AlphaFoldDB" id="A0A0S4PY72"/>
<evidence type="ECO:0000313" key="2">
    <source>
        <dbReference type="Proteomes" id="UP000065734"/>
    </source>
</evidence>
<organism evidence="1 2">
    <name type="scientific">Blastochloris viridis</name>
    <name type="common">Rhodopseudomonas viridis</name>
    <dbReference type="NCBI Taxonomy" id="1079"/>
    <lineage>
        <taxon>Bacteria</taxon>
        <taxon>Pseudomonadati</taxon>
        <taxon>Pseudomonadota</taxon>
        <taxon>Alphaproteobacteria</taxon>
        <taxon>Hyphomicrobiales</taxon>
        <taxon>Blastochloridaceae</taxon>
        <taxon>Blastochloris</taxon>
    </lineage>
</organism>
<sequence>MKPLLKETVGFLVICSRYPRFDSFVAKAKTKCAREYKSGFHVICDKRELDIEKAAAIDGPY</sequence>
<proteinExistence type="predicted"/>